<reference evidence="2 4" key="2">
    <citation type="journal article" date="2012" name="BMC Genomics">
        <title>A comparative genomics perspective on the genetic content of the alkaliphilic haloarchaeon Natrialba magadii ATCC 43099T.</title>
        <authorList>
            <person name="Siddaramappa S."/>
            <person name="Challacombe J.F."/>
            <person name="Decastro R.E."/>
            <person name="Pfeiffer F."/>
            <person name="Sastre D.E."/>
            <person name="Gimenez M.I."/>
            <person name="Paggi R.A."/>
            <person name="Detter J.C."/>
            <person name="Davenport K.W."/>
            <person name="Goodwin L.A."/>
            <person name="Kyrpides N."/>
            <person name="Tapia R."/>
            <person name="Pitluck S."/>
            <person name="Lucas S."/>
            <person name="Woyke T."/>
            <person name="Maupin-Furlow J.A."/>
        </authorList>
    </citation>
    <scope>NUCLEOTIDE SEQUENCE [LARGE SCALE GENOMIC DNA]</scope>
    <source>
        <strain evidence="2">ATCC 43099</strain>
        <strain evidence="4">ATCC 43099 / DSM 3394 / CCM 3739 / CIP 104546 / IAM 13178 / JCM 8861 / NBRC 102185 / NCIMB 2190 / MS3</strain>
    </source>
</reference>
<evidence type="ECO:0000256" key="1">
    <source>
        <dbReference type="SAM" id="MobiDB-lite"/>
    </source>
</evidence>
<dbReference type="RefSeq" id="WP_004215164.1">
    <property type="nucleotide sequence ID" value="NC_013922.1"/>
</dbReference>
<gene>
    <name evidence="2" type="ordered locus">Nmag_2620</name>
    <name evidence="3" type="ORF">C500_07288</name>
</gene>
<dbReference type="STRING" id="547559.Nmag_2620"/>
<reference evidence="3 5" key="3">
    <citation type="journal article" date="2014" name="PLoS Genet.">
        <title>Phylogenetically driven sequencing of extremely halophilic archaea reveals strategies for static and dynamic osmo-response.</title>
        <authorList>
            <person name="Becker E.A."/>
            <person name="Seitzer P.M."/>
            <person name="Tritt A."/>
            <person name="Larsen D."/>
            <person name="Krusor M."/>
            <person name="Yao A.I."/>
            <person name="Wu D."/>
            <person name="Madern D."/>
            <person name="Eisen J.A."/>
            <person name="Darling A.E."/>
            <person name="Facciotti M.T."/>
        </authorList>
    </citation>
    <scope>NUCLEOTIDE SEQUENCE [LARGE SCALE GENOMIC DNA]</scope>
    <source>
        <strain evidence="5">ATCC 43099 / DSM 3394 / CCM 3739 / CIP 104546 / IAM 13178 / JCM 8861 / NBRC 102185 / NCIMB 2190 / MS3</strain>
        <strain evidence="3">MS-3</strain>
    </source>
</reference>
<dbReference type="OrthoDB" id="123709at2157"/>
<evidence type="ECO:0000313" key="4">
    <source>
        <dbReference type="Proteomes" id="UP000001879"/>
    </source>
</evidence>
<reference evidence="2" key="4">
    <citation type="submission" date="2016-09" db="EMBL/GenBank/DDBJ databases">
        <authorList>
            <person name="Pfeiffer F."/>
        </authorList>
    </citation>
    <scope>NUCLEOTIDE SEQUENCE</scope>
    <source>
        <strain evidence="2">ATCC 43099</strain>
    </source>
</reference>
<dbReference type="CAZy" id="GT81">
    <property type="family name" value="Glycosyltransferase Family 81"/>
</dbReference>
<dbReference type="EC" id="2.4.-.-" evidence="2"/>
<keyword evidence="2" id="KW-0328">Glycosyltransferase</keyword>
<dbReference type="Proteomes" id="UP000001879">
    <property type="component" value="Chromosome"/>
</dbReference>
<protein>
    <submittedName>
        <fullName evidence="2">Glycosyltransferase, type 2</fullName>
        <ecNumber evidence="2">2.4.-.-</ecNumber>
    </submittedName>
    <submittedName>
        <fullName evidence="3">Glycosyltransferase-like protein</fullName>
    </submittedName>
</protein>
<evidence type="ECO:0000313" key="5">
    <source>
        <dbReference type="Proteomes" id="UP000011543"/>
    </source>
</evidence>
<sequence>MEYVQERIATLHDFRALRGHHTETAREGGGDRDEDADTDTATTNGEDEHQRPVAAAPDTATPALNLDAYLRKTAVIVPMAGREHESPAAERVLTELESLSPAPAAVFVPVRTAPDRIDAFREWLSGFSLPIRLLWCNAPGVEARLADAGLPHGPETGKGRDVWLALGPAAEAADYVVVHDADARSYEADHVRRLLAPLSMADQKFEFVKGYYARIEDEQLYGRLFRLFYQPLLRALEAGPGGATGSDHETDPGGATGADHETGTAILSYLTAFRYALAGEFAMTAALARRIRAPQSWGLEVGVLGDAFEHAGFAGSAQVDLGHHIHDHRAVAGDTGLEGMSHEVGATLLTVLESGGVEPHYETLPERYLAAGDELIEQYRADAAFNGLEYERASERAQLERYAGALSPPDSDPRLPRWTAAPLSPAAVLEAARPWLVDGARPEPNSSD</sequence>
<evidence type="ECO:0000313" key="3">
    <source>
        <dbReference type="EMBL" id="ELY30822.1"/>
    </source>
</evidence>
<reference evidence="4" key="1">
    <citation type="submission" date="2010-02" db="EMBL/GenBank/DDBJ databases">
        <title>Complete sequence of chromosome of Natrialba magadii ATCC 43099.</title>
        <authorList>
            <consortium name="US DOE Joint Genome Institute"/>
            <person name="Lucas S."/>
            <person name="Copeland A."/>
            <person name="Lapidus A."/>
            <person name="Cheng J.-F."/>
            <person name="Bruce D."/>
            <person name="Goodwin L."/>
            <person name="Pitluck S."/>
            <person name="Davenport K."/>
            <person name="Saunders E."/>
            <person name="Detter J.C."/>
            <person name="Han C."/>
            <person name="Tapia R."/>
            <person name="Land M."/>
            <person name="Hauser L."/>
            <person name="Kyrpides N."/>
            <person name="Mikhailova N."/>
            <person name="De Castro R.E."/>
            <person name="Maupin-Furlow J.A."/>
            <person name="Woyke T."/>
        </authorList>
    </citation>
    <scope>NUCLEOTIDE SEQUENCE [LARGE SCALE GENOMIC DNA]</scope>
    <source>
        <strain evidence="4">ATCC 43099 / DSM 3394 / CCM 3739 / CIP 104546 / IAM 13178 / JCM 8861 / NBRC 102185 / NCIMB 2190 / MS3</strain>
    </source>
</reference>
<dbReference type="HOGENOM" id="CLU_056498_0_0_2"/>
<dbReference type="PaxDb" id="547559-Nmag_2620"/>
<feature type="region of interest" description="Disordered" evidence="1">
    <location>
        <begin position="19"/>
        <end position="60"/>
    </location>
</feature>
<dbReference type="KEGG" id="nmg:Nmag_2620"/>
<feature type="compositionally biased region" description="Basic and acidic residues" evidence="1">
    <location>
        <begin position="19"/>
        <end position="31"/>
    </location>
</feature>
<keyword evidence="4" id="KW-1185">Reference proteome</keyword>
<dbReference type="InterPro" id="IPR029044">
    <property type="entry name" value="Nucleotide-diphossugar_trans"/>
</dbReference>
<proteinExistence type="predicted"/>
<dbReference type="AlphaFoldDB" id="D3SYY7"/>
<accession>D3SYY7</accession>
<organism evidence="2 4">
    <name type="scientific">Natrialba magadii (strain ATCC 43099 / DSM 3394 / CCM 3739 / CIP 104546 / IAM 13178 / JCM 8861 / NBRC 102185 / NCIMB 2190 / MS3)</name>
    <name type="common">Natronobacterium magadii</name>
    <dbReference type="NCBI Taxonomy" id="547559"/>
    <lineage>
        <taxon>Archaea</taxon>
        <taxon>Methanobacteriati</taxon>
        <taxon>Methanobacteriota</taxon>
        <taxon>Stenosarchaea group</taxon>
        <taxon>Halobacteria</taxon>
        <taxon>Halobacteriales</taxon>
        <taxon>Natrialbaceae</taxon>
        <taxon>Natrialba</taxon>
    </lineage>
</organism>
<keyword evidence="2" id="KW-0808">Transferase</keyword>
<dbReference type="GO" id="GO:0016757">
    <property type="term" value="F:glycosyltransferase activity"/>
    <property type="evidence" value="ECO:0007669"/>
    <property type="project" value="UniProtKB-KW"/>
</dbReference>
<dbReference type="eggNOG" id="arCOG04794">
    <property type="taxonomic scope" value="Archaea"/>
</dbReference>
<dbReference type="SUPFAM" id="SSF53448">
    <property type="entry name" value="Nucleotide-diphospho-sugar transferases"/>
    <property type="match status" value="1"/>
</dbReference>
<dbReference type="EMBL" id="AOHS01000029">
    <property type="protein sequence ID" value="ELY30822.1"/>
    <property type="molecule type" value="Genomic_DNA"/>
</dbReference>
<dbReference type="Gene3D" id="3.90.550.10">
    <property type="entry name" value="Spore Coat Polysaccharide Biosynthesis Protein SpsA, Chain A"/>
    <property type="match status" value="1"/>
</dbReference>
<dbReference type="Proteomes" id="UP000011543">
    <property type="component" value="Unassembled WGS sequence"/>
</dbReference>
<dbReference type="GeneID" id="8825475"/>
<dbReference type="EMBL" id="CP001932">
    <property type="protein sequence ID" value="ADD06179.1"/>
    <property type="molecule type" value="Genomic_DNA"/>
</dbReference>
<evidence type="ECO:0000313" key="2">
    <source>
        <dbReference type="EMBL" id="ADD06179.1"/>
    </source>
</evidence>
<dbReference type="PATRIC" id="fig|547559.17.peg.1422"/>
<name>D3SYY7_NATMM</name>